<name>A0A975WNW5_9BURK</name>
<sequence length="52" mass="5582">MRTPDTDEWTDAIASCGDVPLAAAPIASIEDLFANDVYSLIVDASERYVVGH</sequence>
<dbReference type="Proteomes" id="UP000256297">
    <property type="component" value="Chromosome CBM2589_b"/>
</dbReference>
<evidence type="ECO:0000313" key="2">
    <source>
        <dbReference type="Proteomes" id="UP000256297"/>
    </source>
</evidence>
<evidence type="ECO:0000313" key="1">
    <source>
        <dbReference type="EMBL" id="SOY39999.1"/>
    </source>
</evidence>
<protein>
    <submittedName>
        <fullName evidence="1">Uncharacterized protein</fullName>
    </submittedName>
</protein>
<accession>A0A975WNW5</accession>
<dbReference type="AlphaFoldDB" id="A0A975WNW5"/>
<organism evidence="1 2">
    <name type="scientific">Cupriavidus taiwanensis</name>
    <dbReference type="NCBI Taxonomy" id="164546"/>
    <lineage>
        <taxon>Bacteria</taxon>
        <taxon>Pseudomonadati</taxon>
        <taxon>Pseudomonadota</taxon>
        <taxon>Betaproteobacteria</taxon>
        <taxon>Burkholderiales</taxon>
        <taxon>Burkholderiaceae</taxon>
        <taxon>Cupriavidus</taxon>
    </lineage>
</organism>
<dbReference type="EMBL" id="OFSP01000001">
    <property type="protein sequence ID" value="SOY39999.1"/>
    <property type="molecule type" value="Genomic_DNA"/>
</dbReference>
<gene>
    <name evidence="1" type="ORF">CBM2589_B10280</name>
</gene>
<reference evidence="1 2" key="1">
    <citation type="submission" date="2018-01" db="EMBL/GenBank/DDBJ databases">
        <authorList>
            <person name="Clerissi C."/>
        </authorList>
    </citation>
    <scope>NUCLEOTIDE SEQUENCE [LARGE SCALE GENOMIC DNA]</scope>
    <source>
        <strain evidence="1">Cupriavidus taiwanensis STM 3521</strain>
    </source>
</reference>
<comment type="caution">
    <text evidence="1">The sequence shown here is derived from an EMBL/GenBank/DDBJ whole genome shotgun (WGS) entry which is preliminary data.</text>
</comment>
<proteinExistence type="predicted"/>